<keyword evidence="3" id="KW-0804">Transcription</keyword>
<evidence type="ECO:0000259" key="4">
    <source>
        <dbReference type="PROSITE" id="PS50042"/>
    </source>
</evidence>
<gene>
    <name evidence="6" type="ORF">FD04_GL001253</name>
</gene>
<dbReference type="STRING" id="1423776.FD04_GL001253"/>
<keyword evidence="2" id="KW-0238">DNA-binding</keyword>
<dbReference type="Gene3D" id="2.60.120.10">
    <property type="entry name" value="Jelly Rolls"/>
    <property type="match status" value="1"/>
</dbReference>
<dbReference type="PANTHER" id="PTHR24567:SF74">
    <property type="entry name" value="HTH-TYPE TRANSCRIPTIONAL REGULATOR ARCR"/>
    <property type="match status" value="1"/>
</dbReference>
<dbReference type="Proteomes" id="UP000051160">
    <property type="component" value="Unassembled WGS sequence"/>
</dbReference>
<dbReference type="InterPro" id="IPR014710">
    <property type="entry name" value="RmlC-like_jellyroll"/>
</dbReference>
<dbReference type="SMART" id="SM00100">
    <property type="entry name" value="cNMP"/>
    <property type="match status" value="1"/>
</dbReference>
<dbReference type="OrthoDB" id="9810708at2"/>
<accession>A0A0R1LS07</accession>
<dbReference type="InterPro" id="IPR036388">
    <property type="entry name" value="WH-like_DNA-bd_sf"/>
</dbReference>
<dbReference type="EMBL" id="AZEE01000028">
    <property type="protein sequence ID" value="KRK98272.1"/>
    <property type="molecule type" value="Genomic_DNA"/>
</dbReference>
<keyword evidence="1" id="KW-0805">Transcription regulation</keyword>
<dbReference type="InterPro" id="IPR036390">
    <property type="entry name" value="WH_DNA-bd_sf"/>
</dbReference>
<evidence type="ECO:0000313" key="7">
    <source>
        <dbReference type="Proteomes" id="UP000051160"/>
    </source>
</evidence>
<feature type="domain" description="Cyclic nucleotide-binding" evidence="4">
    <location>
        <begin position="19"/>
        <end position="139"/>
    </location>
</feature>
<keyword evidence="7" id="KW-1185">Reference proteome</keyword>
<dbReference type="PANTHER" id="PTHR24567">
    <property type="entry name" value="CRP FAMILY TRANSCRIPTIONAL REGULATORY PROTEIN"/>
    <property type="match status" value="1"/>
</dbReference>
<dbReference type="GO" id="GO:0003700">
    <property type="term" value="F:DNA-binding transcription factor activity"/>
    <property type="evidence" value="ECO:0007669"/>
    <property type="project" value="TreeGrafter"/>
</dbReference>
<comment type="caution">
    <text evidence="6">The sequence shown here is derived from an EMBL/GenBank/DDBJ whole genome shotgun (WGS) entry which is preliminary data.</text>
</comment>
<dbReference type="CDD" id="cd00038">
    <property type="entry name" value="CAP_ED"/>
    <property type="match status" value="1"/>
</dbReference>
<dbReference type="SUPFAM" id="SSF51206">
    <property type="entry name" value="cAMP-binding domain-like"/>
    <property type="match status" value="1"/>
</dbReference>
<organism evidence="6 7">
    <name type="scientific">Secundilactobacillus odoratitofui DSM 19909 = JCM 15043</name>
    <dbReference type="NCBI Taxonomy" id="1423776"/>
    <lineage>
        <taxon>Bacteria</taxon>
        <taxon>Bacillati</taxon>
        <taxon>Bacillota</taxon>
        <taxon>Bacilli</taxon>
        <taxon>Lactobacillales</taxon>
        <taxon>Lactobacillaceae</taxon>
        <taxon>Secundilactobacillus</taxon>
    </lineage>
</organism>
<dbReference type="SUPFAM" id="SSF46785">
    <property type="entry name" value="Winged helix' DNA-binding domain"/>
    <property type="match status" value="1"/>
</dbReference>
<feature type="domain" description="HTH crp-type" evidence="5">
    <location>
        <begin position="153"/>
        <end position="227"/>
    </location>
</feature>
<evidence type="ECO:0000259" key="5">
    <source>
        <dbReference type="PROSITE" id="PS51063"/>
    </source>
</evidence>
<evidence type="ECO:0000256" key="3">
    <source>
        <dbReference type="ARBA" id="ARBA00023163"/>
    </source>
</evidence>
<dbReference type="AlphaFoldDB" id="A0A0R1LS07"/>
<dbReference type="InterPro" id="IPR000595">
    <property type="entry name" value="cNMP-bd_dom"/>
</dbReference>
<sequence length="230" mass="26219">MNRTDEVEKYRTFISQQPEFSALSSAEFDQLTTTLRIKSFGKGQVLFDQGDTRDRLYYVLEGVVRLERLDETGNFPFINYVSPYKAFPYRGFFQDKNYTYSAAAMTPITIASFSMASFESVVKQNGAMMVRLITKMGQIINETEDRLQKMVTSSATHRIKQALVMFGEDLGDESDQKLTEIPYPITLKELAWVSGTTRETAGQVVSKLVEEGKVNYQHKTFQFDPASLNE</sequence>
<dbReference type="InterPro" id="IPR018490">
    <property type="entry name" value="cNMP-bd_dom_sf"/>
</dbReference>
<dbReference type="PATRIC" id="fig|1423776.4.peg.1267"/>
<dbReference type="Gene3D" id="1.10.10.10">
    <property type="entry name" value="Winged helix-like DNA-binding domain superfamily/Winged helix DNA-binding domain"/>
    <property type="match status" value="1"/>
</dbReference>
<dbReference type="PROSITE" id="PS51063">
    <property type="entry name" value="HTH_CRP_2"/>
    <property type="match status" value="1"/>
</dbReference>
<dbReference type="PROSITE" id="PS50042">
    <property type="entry name" value="CNMP_BINDING_3"/>
    <property type="match status" value="1"/>
</dbReference>
<name>A0A0R1LS07_9LACO</name>
<evidence type="ECO:0000313" key="6">
    <source>
        <dbReference type="EMBL" id="KRK98272.1"/>
    </source>
</evidence>
<proteinExistence type="predicted"/>
<dbReference type="InterPro" id="IPR050397">
    <property type="entry name" value="Env_Response_Regulators"/>
</dbReference>
<evidence type="ECO:0000256" key="2">
    <source>
        <dbReference type="ARBA" id="ARBA00023125"/>
    </source>
</evidence>
<dbReference type="Pfam" id="PF00027">
    <property type="entry name" value="cNMP_binding"/>
    <property type="match status" value="1"/>
</dbReference>
<dbReference type="GO" id="GO:0005829">
    <property type="term" value="C:cytosol"/>
    <property type="evidence" value="ECO:0007669"/>
    <property type="project" value="TreeGrafter"/>
</dbReference>
<dbReference type="GO" id="GO:0003677">
    <property type="term" value="F:DNA binding"/>
    <property type="evidence" value="ECO:0007669"/>
    <property type="project" value="UniProtKB-KW"/>
</dbReference>
<protein>
    <submittedName>
        <fullName evidence="6">cAMP-binding protein</fullName>
    </submittedName>
</protein>
<dbReference type="RefSeq" id="WP_056948123.1">
    <property type="nucleotide sequence ID" value="NZ_AZEE01000028.1"/>
</dbReference>
<dbReference type="InterPro" id="IPR012318">
    <property type="entry name" value="HTH_CRP"/>
</dbReference>
<reference evidence="6 7" key="1">
    <citation type="journal article" date="2015" name="Genome Announc.">
        <title>Expanding the biotechnology potential of lactobacilli through comparative genomics of 213 strains and associated genera.</title>
        <authorList>
            <person name="Sun Z."/>
            <person name="Harris H.M."/>
            <person name="McCann A."/>
            <person name="Guo C."/>
            <person name="Argimon S."/>
            <person name="Zhang W."/>
            <person name="Yang X."/>
            <person name="Jeffery I.B."/>
            <person name="Cooney J.C."/>
            <person name="Kagawa T.F."/>
            <person name="Liu W."/>
            <person name="Song Y."/>
            <person name="Salvetti E."/>
            <person name="Wrobel A."/>
            <person name="Rasinkangas P."/>
            <person name="Parkhill J."/>
            <person name="Rea M.C."/>
            <person name="O'Sullivan O."/>
            <person name="Ritari J."/>
            <person name="Douillard F.P."/>
            <person name="Paul Ross R."/>
            <person name="Yang R."/>
            <person name="Briner A.E."/>
            <person name="Felis G.E."/>
            <person name="de Vos W.M."/>
            <person name="Barrangou R."/>
            <person name="Klaenhammer T.R."/>
            <person name="Caufield P.W."/>
            <person name="Cui Y."/>
            <person name="Zhang H."/>
            <person name="O'Toole P.W."/>
        </authorList>
    </citation>
    <scope>NUCLEOTIDE SEQUENCE [LARGE SCALE GENOMIC DNA]</scope>
    <source>
        <strain evidence="6 7">DSM 19909</strain>
    </source>
</reference>
<evidence type="ECO:0000256" key="1">
    <source>
        <dbReference type="ARBA" id="ARBA00023015"/>
    </source>
</evidence>